<feature type="region of interest" description="Disordered" evidence="4">
    <location>
        <begin position="1"/>
        <end position="20"/>
    </location>
</feature>
<feature type="domain" description="CHORD" evidence="5">
    <location>
        <begin position="623"/>
        <end position="669"/>
    </location>
</feature>
<protein>
    <recommendedName>
        <fullName evidence="5">CHORD domain-containing protein</fullName>
    </recommendedName>
</protein>
<dbReference type="Pfam" id="PF04968">
    <property type="entry name" value="CHORD"/>
    <property type="match status" value="1"/>
</dbReference>
<dbReference type="SUPFAM" id="SSF49899">
    <property type="entry name" value="Concanavalin A-like lectins/glucanases"/>
    <property type="match status" value="1"/>
</dbReference>
<evidence type="ECO:0000256" key="1">
    <source>
        <dbReference type="ARBA" id="ARBA00022723"/>
    </source>
</evidence>
<gene>
    <name evidence="6" type="primary">Contig5203.g5579</name>
    <name evidence="6" type="ORF">STYLEM_6913</name>
</gene>
<accession>A0A078A6U1</accession>
<name>A0A078A6U1_STYLE</name>
<dbReference type="EMBL" id="CCKQ01006626">
    <property type="protein sequence ID" value="CDW77944.1"/>
    <property type="molecule type" value="Genomic_DNA"/>
</dbReference>
<dbReference type="InterPro" id="IPR013320">
    <property type="entry name" value="ConA-like_dom_sf"/>
</dbReference>
<dbReference type="InParanoid" id="A0A078A6U1"/>
<keyword evidence="1" id="KW-0479">Metal-binding</keyword>
<proteinExistence type="predicted"/>
<evidence type="ECO:0000256" key="3">
    <source>
        <dbReference type="ARBA" id="ARBA00022833"/>
    </source>
</evidence>
<evidence type="ECO:0000313" key="6">
    <source>
        <dbReference type="EMBL" id="CDW77944.1"/>
    </source>
</evidence>
<reference evidence="6 7" key="1">
    <citation type="submission" date="2014-06" db="EMBL/GenBank/DDBJ databases">
        <authorList>
            <person name="Swart Estienne"/>
        </authorList>
    </citation>
    <scope>NUCLEOTIDE SEQUENCE [LARGE SCALE GENOMIC DNA]</scope>
    <source>
        <strain evidence="6 7">130c</strain>
    </source>
</reference>
<keyword evidence="2" id="KW-0677">Repeat</keyword>
<feature type="compositionally biased region" description="Low complexity" evidence="4">
    <location>
        <begin position="1050"/>
        <end position="1064"/>
    </location>
</feature>
<dbReference type="InterPro" id="IPR007051">
    <property type="entry name" value="CHORD_dom"/>
</dbReference>
<dbReference type="AlphaFoldDB" id="A0A078A6U1"/>
<dbReference type="Proteomes" id="UP000039865">
    <property type="component" value="Unassembled WGS sequence"/>
</dbReference>
<evidence type="ECO:0000256" key="2">
    <source>
        <dbReference type="ARBA" id="ARBA00022737"/>
    </source>
</evidence>
<keyword evidence="7" id="KW-1185">Reference proteome</keyword>
<sequence length="1064" mass="123249">MERVTQSQLGGGTFTRSQMTGKTNFNQAASQEHRDFIALIGDNIQISSRGLKGFTLSFWLKLSSIVDTQQSIIALQKNVNYSSLRDLKINREYHVVVRSQWDDVTNIHQVGFFINGFDDLKTSIRYFTPFENSQILLGQFRGVESFSGYVNNLVLFFYPATDEEIRNMKQEYNQNQVFQKSVYIENVETYLQSKKVPIDPFIELGVNDQFFNADQHDLDEEAEIPPIIPTEVLTNIMNDPENSMLRAKVAKIIQPGKYEYLMKACALMSAGELTFTGIIEINRFIVALRFINSEITSDELWFIANSSGCGSVEEEEAKDGGEEKVKTKLISFQTFLRSLRKSIPEVNEIFQERSRFLYQQENKDVFNDLDSDCSEEIDEEVLAAQKREEERIRQEALTLKCTEFDEIEINSFDGVENGYDEPTIILEENPNDALQEQEEELNEDDEEEKMVVGQIELSDNWAEGKIDININRCYDCYLHYSYSWHSEDEYVNYFNEIGDAILAIFSNANVIGNYELPDHLGEFEVYVRGLGFKSQRDSLDRFFLFRKSQRGRFPEKNEILDQLICLSLIYGDSNQMATDQRISKNQVLIPPAHKTSHSHPCDAPEKLYTQPKLEKKNKSIEMKCYNIGCTKDYLSDKNADKNCMHHPGRYDFGSELGMWPEGWTCCRKEWDAPPCTLGQHRGHPKHAFIKYCINHGEQNPDNHYPDGFCGRAFIWKEPTKKGEEGNDEACMIHSGYFKVRNRKTGEGIWSCCHGESRETAPCSEDKHKFAEWPDEEAKKYFYDRPVKYPGEITAKGNVGKGDFEIYGRYSGFYRKSTIIPYEPKNPGRPTNLSADEEKKINMKDRYCLNWACRKIYKQLNNHKKACKCHPGRWDFGYSGQKVSSAVGGVDPDEMLWKPHWTCCRQGWEEDGCTRTFHRGEFLDEYSQHPRKYEWPDWRVQTYFKKTVSFLWQKKISDQYTYDDETLLKKFKKVAKDDGVGGRVRVDSLAELCDKLGLHLLMNSEDMSFHFKFVDVINSTANNYLDDGEGFIDFANIEELMVKDEKPPAQPEQQQQQQPPATKPK</sequence>
<dbReference type="OrthoDB" id="10261079at2759"/>
<keyword evidence="3" id="KW-0862">Zinc</keyword>
<dbReference type="Gene3D" id="2.60.120.200">
    <property type="match status" value="1"/>
</dbReference>
<evidence type="ECO:0000256" key="4">
    <source>
        <dbReference type="SAM" id="MobiDB-lite"/>
    </source>
</evidence>
<evidence type="ECO:0000313" key="7">
    <source>
        <dbReference type="Proteomes" id="UP000039865"/>
    </source>
</evidence>
<dbReference type="Gene3D" id="4.10.1130.20">
    <property type="match status" value="1"/>
</dbReference>
<dbReference type="GO" id="GO:0046872">
    <property type="term" value="F:metal ion binding"/>
    <property type="evidence" value="ECO:0007669"/>
    <property type="project" value="UniProtKB-KW"/>
</dbReference>
<organism evidence="6 7">
    <name type="scientific">Stylonychia lemnae</name>
    <name type="common">Ciliate</name>
    <dbReference type="NCBI Taxonomy" id="5949"/>
    <lineage>
        <taxon>Eukaryota</taxon>
        <taxon>Sar</taxon>
        <taxon>Alveolata</taxon>
        <taxon>Ciliophora</taxon>
        <taxon>Intramacronucleata</taxon>
        <taxon>Spirotrichea</taxon>
        <taxon>Stichotrichia</taxon>
        <taxon>Sporadotrichida</taxon>
        <taxon>Oxytrichidae</taxon>
        <taxon>Stylonychinae</taxon>
        <taxon>Stylonychia</taxon>
    </lineage>
</organism>
<feature type="region of interest" description="Disordered" evidence="4">
    <location>
        <begin position="1043"/>
        <end position="1064"/>
    </location>
</feature>
<evidence type="ECO:0000259" key="5">
    <source>
        <dbReference type="Pfam" id="PF04968"/>
    </source>
</evidence>